<reference evidence="3 6" key="3">
    <citation type="submission" date="2023-02" db="EMBL/GenBank/DDBJ databases">
        <authorList>
            <person name="Pan L."/>
        </authorList>
    </citation>
    <scope>NUCLEOTIDE SEQUENCE [LARGE SCALE GENOMIC DNA]</scope>
    <source>
        <strain evidence="3 6">F2</strain>
    </source>
</reference>
<dbReference type="EMBL" id="SHPO01000007">
    <property type="protein sequence ID" value="TCD79116.1"/>
    <property type="molecule type" value="Genomic_DNA"/>
</dbReference>
<dbReference type="Pfam" id="PF19614">
    <property type="entry name" value="DUF6119"/>
    <property type="match status" value="1"/>
</dbReference>
<evidence type="ECO:0000313" key="1">
    <source>
        <dbReference type="EMBL" id="TCD79116.1"/>
    </source>
</evidence>
<dbReference type="NCBIfam" id="TIGR04141">
    <property type="entry name" value="TIGR04141 family sporadically distributed protein"/>
    <property type="match status" value="1"/>
</dbReference>
<evidence type="ECO:0000313" key="3">
    <source>
        <dbReference type="EMBL" id="WDY40670.1"/>
    </source>
</evidence>
<dbReference type="Proteomes" id="UP001221506">
    <property type="component" value="Chromosome"/>
</dbReference>
<dbReference type="RefSeq" id="WP_080771575.1">
    <property type="nucleotide sequence ID" value="NZ_CP118598.1"/>
</dbReference>
<dbReference type="Proteomes" id="UP000293475">
    <property type="component" value="Unassembled WGS sequence"/>
</dbReference>
<dbReference type="InterPro" id="IPR026487">
    <property type="entry name" value="CHP04141"/>
</dbReference>
<evidence type="ECO:0000313" key="5">
    <source>
        <dbReference type="Proteomes" id="UP000293475"/>
    </source>
</evidence>
<proteinExistence type="predicted"/>
<name>A0A4R0SSY5_BIFLL</name>
<reference evidence="4 5" key="1">
    <citation type="journal article" date="2018" name="Sci. Rep.">
        <title>Genomic diversity and distribution of Bifidobacterium longum subsp. longum across the human lifespan.</title>
        <authorList>
            <person name="Odamaki T."/>
            <person name="Bottacini F."/>
            <person name="Kato K."/>
            <person name="Mitsuyama E."/>
            <person name="Yoshida K."/>
            <person name="Horigome A."/>
            <person name="Xiao J.Z."/>
            <person name="van Sinderen D."/>
        </authorList>
    </citation>
    <scope>NUCLEOTIDE SEQUENCE [LARGE SCALE GENOMIC DNA]</scope>
    <source>
        <strain evidence="1 5">MCC10004</strain>
        <strain evidence="2 4">MCC10008</strain>
    </source>
</reference>
<dbReference type="EMBL" id="SHPR01000006">
    <property type="protein sequence ID" value="TCD85244.1"/>
    <property type="molecule type" value="Genomic_DNA"/>
</dbReference>
<dbReference type="AlphaFoldDB" id="A0A4R0SSY5"/>
<protein>
    <submittedName>
        <fullName evidence="3">TIGR04141 family sporadically distributed protein</fullName>
    </submittedName>
</protein>
<evidence type="ECO:0000313" key="2">
    <source>
        <dbReference type="EMBL" id="TCD85244.1"/>
    </source>
</evidence>
<dbReference type="EMBL" id="CP118598">
    <property type="protein sequence ID" value="WDY40670.1"/>
    <property type="molecule type" value="Genomic_DNA"/>
</dbReference>
<sequence>MAKNKLSIYLIKQDFPVGEIIPPASDDGNRIVELQVKGHESYKLFARSSEPHEPGWIDTFFNSTVESESLKVANIGAALVVPVIVGNDSLGAKEDETISSGGGGNQRYFVLTFGYGRTLINRSAIEERFGLKCVLNSVENDTLRAIHFADVSGSAKRSSEQLARIGDIDDFAIDTERNLLSQVTAKCGEDELLCGTVTGGDSLAVTKEIDIDNVQEFLKSLYELFCQETYKQDFDWVDNIAPVKDPALEQKLWDESIQQIANYSYNDDSQHDLWMAVPDIIDWDRIEGFQIGSQTDENDEPILQDDVLLADVLRSFKKPLTSIDQLKHKRVTAISKENGLPYQGWQAHKCLVGDLAYGGESYCVLDGAWYEIRSDYLNRINEDFMDTDESDIDFIPYPQNDEEQFVDDFDGKKIKLEKEGLYNYKLEKALAQKFPNHFLLMDKRLISYGGGRSRIEFCDVLADDGKRIHIKRYSGSATMSHLFNQGLVSASMERDAADYAEKVNEKIKQVGKQEGLSSVENFLLNQNQIHDVVFAIVPKQDSHSHDLPFFSKVALCSVKKQLKRMGIETKLNWINRINKSEGQTPNEH</sequence>
<organism evidence="2 4">
    <name type="scientific">Bifidobacterium longum subsp. longum</name>
    <dbReference type="NCBI Taxonomy" id="1679"/>
    <lineage>
        <taxon>Bacteria</taxon>
        <taxon>Bacillati</taxon>
        <taxon>Actinomycetota</taxon>
        <taxon>Actinomycetes</taxon>
        <taxon>Bifidobacteriales</taxon>
        <taxon>Bifidobacteriaceae</taxon>
        <taxon>Bifidobacterium</taxon>
    </lineage>
</organism>
<gene>
    <name evidence="1" type="ORF">MCC10004_0327</name>
    <name evidence="2" type="ORF">MCC10008_0313</name>
    <name evidence="3" type="ORF">PWA56_02165</name>
</gene>
<evidence type="ECO:0000313" key="4">
    <source>
        <dbReference type="Proteomes" id="UP000292241"/>
    </source>
</evidence>
<dbReference type="Proteomes" id="UP000292241">
    <property type="component" value="Unassembled WGS sequence"/>
</dbReference>
<accession>A0A4R0SSY5</accession>
<evidence type="ECO:0000313" key="6">
    <source>
        <dbReference type="Proteomes" id="UP001221506"/>
    </source>
</evidence>
<reference evidence="2" key="2">
    <citation type="submission" date="2019-02" db="EMBL/GenBank/DDBJ databases">
        <authorList>
            <person name="Odamaki T."/>
        </authorList>
    </citation>
    <scope>NUCLEOTIDE SEQUENCE</scope>
    <source>
        <strain evidence="1">MCC10004</strain>
        <strain evidence="2">MCC10008</strain>
    </source>
</reference>